<protein>
    <submittedName>
        <fullName evidence="2">Uncharacterized protein</fullName>
    </submittedName>
</protein>
<reference evidence="2" key="2">
    <citation type="submission" date="2022-10" db="EMBL/GenBank/DDBJ databases">
        <authorList>
            <consortium name="ENA_rothamsted_submissions"/>
            <consortium name="culmorum"/>
            <person name="King R."/>
        </authorList>
    </citation>
    <scope>NUCLEOTIDE SEQUENCE</scope>
</reference>
<dbReference type="Proteomes" id="UP001153620">
    <property type="component" value="Chromosome 3"/>
</dbReference>
<feature type="signal peptide" evidence="1">
    <location>
        <begin position="1"/>
        <end position="18"/>
    </location>
</feature>
<evidence type="ECO:0000313" key="3">
    <source>
        <dbReference type="Proteomes" id="UP001153620"/>
    </source>
</evidence>
<dbReference type="EMBL" id="OU895879">
    <property type="protein sequence ID" value="CAG9809241.1"/>
    <property type="molecule type" value="Genomic_DNA"/>
</dbReference>
<keyword evidence="1" id="KW-0732">Signal</keyword>
<accession>A0A9N9S5U9</accession>
<evidence type="ECO:0000313" key="2">
    <source>
        <dbReference type="EMBL" id="CAG9809241.1"/>
    </source>
</evidence>
<keyword evidence="3" id="KW-1185">Reference proteome</keyword>
<name>A0A9N9S5U9_9DIPT</name>
<sequence>MKLLELLFLSTSIYISFAGSPSYTPINSIIDESTLQSIVSSGPWITESVLSSNIQVDSSTNESSTQSLTSSNHSIEETASQSSIQVNTSINETSLQSISSSRSWINETVDTRPLCITCYVLFKTNVTTTRNCNSNKKLIWELWYNVSSIQRGGYCIDFESLQNIEEIDSQITSVVATSLTITNSWGSGSGVGTGFGGIGVGGGGSVGSGSTNGGAVNKSTTIYKWSIGQKITVQTGILPDCIPCHDFLHLAPKLSPFECNPGNAMKIKVTYEVSPGKEEMGYCAGQITMSEKELRNIQSLFWTEKTQEPKCEECSDVLALRVNASKEFCDNGNDVDYRVQFYDRNWNLTFDGFCVYSRTIWINWNKMNNLLFAQVYRLNLKQYYYWIRDDATEIEKTSCQPCAKLIYEHKTTTNECKSNGKPLWQVWFNTTYESYAGYCIDFLEMDLNLIADNYIMYILATNQLSTYEWVRSGSEVKKVTEIYPPCVNCSEVVNGDTHLSSFYCDPGNQTKVRVYFTDAEYNRFEGYCAGFYQNYTVNNTIYNPNHAEMYYIHNTYTWNEKCVNCYDVFVSGANVSRSDCEKGNETVFIASYSKRQYTAPYQSYVYGYCVKFNPNDFDDWNLQEDIFRAYIGFRNYSQYWERNDCVHCYSVLVSGRELSPRNCLSGTEQQWHISYSIQNIDYKGYCKGLEIDNLDSWGITDNIENLVAKNGTESFTWQRPIASPEECVSCYDAIVYGSSLSTQKCNDGNEQRWFVTYTDYNSKYYEGYCIGIYPGSFYYWNINPNIINIHVNNGIETYYYENPTSSESYTPEPLQCVTCFEILLYRSSLNPDCDPQGQILWDIWFNSTDAFTDGGFCVNFMETDFNGIGEAITYIRASNGSSTVEWFKSDPEIKEVTKQFPPCVRCSDVANSNIPFSSLDCDSGYERKVRALYKNSLGEEHIGYCVGIDSYDYSFVNLTSVTLYDRDHTYFMPDSQNAT</sequence>
<organism evidence="2 3">
    <name type="scientific">Chironomus riparius</name>
    <dbReference type="NCBI Taxonomy" id="315576"/>
    <lineage>
        <taxon>Eukaryota</taxon>
        <taxon>Metazoa</taxon>
        <taxon>Ecdysozoa</taxon>
        <taxon>Arthropoda</taxon>
        <taxon>Hexapoda</taxon>
        <taxon>Insecta</taxon>
        <taxon>Pterygota</taxon>
        <taxon>Neoptera</taxon>
        <taxon>Endopterygota</taxon>
        <taxon>Diptera</taxon>
        <taxon>Nematocera</taxon>
        <taxon>Chironomoidea</taxon>
        <taxon>Chironomidae</taxon>
        <taxon>Chironominae</taxon>
        <taxon>Chironomus</taxon>
    </lineage>
</organism>
<proteinExistence type="predicted"/>
<feature type="chain" id="PRO_5040211880" evidence="1">
    <location>
        <begin position="19"/>
        <end position="979"/>
    </location>
</feature>
<gene>
    <name evidence="2" type="ORF">CHIRRI_LOCUS12069</name>
</gene>
<reference evidence="2" key="1">
    <citation type="submission" date="2022-01" db="EMBL/GenBank/DDBJ databases">
        <authorList>
            <person name="King R."/>
        </authorList>
    </citation>
    <scope>NUCLEOTIDE SEQUENCE</scope>
</reference>
<dbReference type="AlphaFoldDB" id="A0A9N9S5U9"/>
<evidence type="ECO:0000256" key="1">
    <source>
        <dbReference type="SAM" id="SignalP"/>
    </source>
</evidence>